<evidence type="ECO:0000313" key="5">
    <source>
        <dbReference type="Proteomes" id="UP000003695"/>
    </source>
</evidence>
<dbReference type="GO" id="GO:0006167">
    <property type="term" value="P:AMP biosynthetic process"/>
    <property type="evidence" value="ECO:0007669"/>
    <property type="project" value="TreeGrafter"/>
</dbReference>
<sequence length="173" mass="20077">MTASPSSIMIIIKTLENEGKRQYGKPLLLVEKKKNVTYHAPLWCVRSYSGCRKKQIVLVQAPNGAWFLPGGEIEAGEDHQEALKRELIEELGFTAEIGTYYGQADEYFYSRHRDTYYYNPAYLYEATSFQEVQKPLEDFNHIAWFPIDEAIEKLKRGSHKWGIEAWKIQHGID</sequence>
<name>F5VUC7_STROR</name>
<comment type="caution">
    <text evidence="4">The sequence shown here is derived from an EMBL/GenBank/DDBJ whole genome shotgun (WGS) entry which is preliminary data.</text>
</comment>
<dbReference type="InterPro" id="IPR015797">
    <property type="entry name" value="NUDIX_hydrolase-like_dom_sf"/>
</dbReference>
<evidence type="ECO:0000259" key="3">
    <source>
        <dbReference type="PROSITE" id="PS51462"/>
    </source>
</evidence>
<evidence type="ECO:0000256" key="2">
    <source>
        <dbReference type="RuleBase" id="RU003476"/>
    </source>
</evidence>
<dbReference type="EMBL" id="AFNM01000025">
    <property type="protein sequence ID" value="EGL90021.1"/>
    <property type="molecule type" value="Genomic_DNA"/>
</dbReference>
<protein>
    <submittedName>
        <fullName evidence="4">Hydrolase, NUDIX family</fullName>
    </submittedName>
</protein>
<keyword evidence="1 2" id="KW-0378">Hydrolase</keyword>
<evidence type="ECO:0000256" key="1">
    <source>
        <dbReference type="ARBA" id="ARBA00022801"/>
    </source>
</evidence>
<accession>F5VUC7</accession>
<dbReference type="Proteomes" id="UP000003695">
    <property type="component" value="Unassembled WGS sequence"/>
</dbReference>
<dbReference type="Gene3D" id="3.90.79.10">
    <property type="entry name" value="Nucleoside Triphosphate Pyrophosphohydrolase"/>
    <property type="match status" value="1"/>
</dbReference>
<dbReference type="InterPro" id="IPR000086">
    <property type="entry name" value="NUDIX_hydrolase_dom"/>
</dbReference>
<dbReference type="PANTHER" id="PTHR21340:SF0">
    <property type="entry name" value="BIS(5'-NUCLEOSYL)-TETRAPHOSPHATASE [ASYMMETRICAL]"/>
    <property type="match status" value="1"/>
</dbReference>
<dbReference type="PROSITE" id="PS51462">
    <property type="entry name" value="NUDIX"/>
    <property type="match status" value="1"/>
</dbReference>
<dbReference type="PATRIC" id="fig|1005704.3.peg.832"/>
<dbReference type="SUPFAM" id="SSF55811">
    <property type="entry name" value="Nudix"/>
    <property type="match status" value="1"/>
</dbReference>
<comment type="similarity">
    <text evidence="2">Belongs to the Nudix hydrolase family.</text>
</comment>
<dbReference type="PROSITE" id="PS00893">
    <property type="entry name" value="NUDIX_BOX"/>
    <property type="match status" value="1"/>
</dbReference>
<feature type="domain" description="Nudix hydrolase" evidence="3">
    <location>
        <begin position="37"/>
        <end position="169"/>
    </location>
</feature>
<gene>
    <name evidence="4" type="ORF">HMPREF9968_1041</name>
</gene>
<dbReference type="AlphaFoldDB" id="F5VUC7"/>
<dbReference type="GO" id="GO:0006754">
    <property type="term" value="P:ATP biosynthetic process"/>
    <property type="evidence" value="ECO:0007669"/>
    <property type="project" value="TreeGrafter"/>
</dbReference>
<dbReference type="PANTHER" id="PTHR21340">
    <property type="entry name" value="DIADENOSINE 5,5-P1,P4-TETRAPHOSPHATE PYROPHOSPHOHYDROLASE MUTT"/>
    <property type="match status" value="1"/>
</dbReference>
<reference evidence="4 5" key="1">
    <citation type="submission" date="2011-04" db="EMBL/GenBank/DDBJ databases">
        <authorList>
            <person name="Durkin A.S."/>
            <person name="Radune D."/>
            <person name="Hostetler J."/>
            <person name="Torralba M."/>
            <person name="Gillis M."/>
            <person name="Methe B."/>
            <person name="Sutton G."/>
            <person name="Nelson K.E."/>
        </authorList>
    </citation>
    <scope>NUCLEOTIDE SEQUENCE [LARGE SCALE GENOMIC DNA]</scope>
    <source>
        <strain evidence="4 5">SK255</strain>
    </source>
</reference>
<evidence type="ECO:0000313" key="4">
    <source>
        <dbReference type="EMBL" id="EGL90021.1"/>
    </source>
</evidence>
<dbReference type="Pfam" id="PF00293">
    <property type="entry name" value="NUDIX"/>
    <property type="match status" value="1"/>
</dbReference>
<organism evidence="4 5">
    <name type="scientific">Streptococcus oralis SK255</name>
    <dbReference type="NCBI Taxonomy" id="1005704"/>
    <lineage>
        <taxon>Bacteria</taxon>
        <taxon>Bacillati</taxon>
        <taxon>Bacillota</taxon>
        <taxon>Bacilli</taxon>
        <taxon>Lactobacillales</taxon>
        <taxon>Streptococcaceae</taxon>
        <taxon>Streptococcus</taxon>
    </lineage>
</organism>
<dbReference type="InterPro" id="IPR051325">
    <property type="entry name" value="Nudix_hydrolase_domain"/>
</dbReference>
<dbReference type="eggNOG" id="COG0494">
    <property type="taxonomic scope" value="Bacteria"/>
</dbReference>
<proteinExistence type="inferred from homology"/>
<dbReference type="InterPro" id="IPR020084">
    <property type="entry name" value="NUDIX_hydrolase_CS"/>
</dbReference>
<dbReference type="GO" id="GO:0004081">
    <property type="term" value="F:bis(5'-nucleosyl)-tetraphosphatase (asymmetrical) activity"/>
    <property type="evidence" value="ECO:0007669"/>
    <property type="project" value="TreeGrafter"/>
</dbReference>
<dbReference type="InterPro" id="IPR020476">
    <property type="entry name" value="Nudix_hydrolase"/>
</dbReference>
<dbReference type="PRINTS" id="PR00502">
    <property type="entry name" value="NUDIXFAMILY"/>
</dbReference>